<dbReference type="Proteomes" id="UP000217083">
    <property type="component" value="Unassembled WGS sequence"/>
</dbReference>
<name>A0A263BSB4_9BACI</name>
<protein>
    <submittedName>
        <fullName evidence="1">Uncharacterized protein</fullName>
    </submittedName>
</protein>
<evidence type="ECO:0000313" key="2">
    <source>
        <dbReference type="Proteomes" id="UP000217083"/>
    </source>
</evidence>
<reference evidence="1 2" key="2">
    <citation type="submission" date="2017-09" db="EMBL/GenBank/DDBJ databases">
        <title>Bacillus patelloidae sp. nov., isolated from the intestinal tract of a marine limpet.</title>
        <authorList>
            <person name="Liu R."/>
            <person name="Dong C."/>
            <person name="Shao Z."/>
        </authorList>
    </citation>
    <scope>NUCLEOTIDE SEQUENCE [LARGE SCALE GENOMIC DNA]</scope>
    <source>
        <strain evidence="1 2">SA5d-4</strain>
    </source>
</reference>
<keyword evidence="2" id="KW-1185">Reference proteome</keyword>
<accession>A0A263BSB4</accession>
<evidence type="ECO:0000313" key="1">
    <source>
        <dbReference type="EMBL" id="OZM56458.1"/>
    </source>
</evidence>
<dbReference type="RefSeq" id="WP_094925440.1">
    <property type="nucleotide sequence ID" value="NZ_NPIA01000006.1"/>
</dbReference>
<organism evidence="1 2">
    <name type="scientific">Lottiidibacillus patelloidae</name>
    <dbReference type="NCBI Taxonomy" id="2670334"/>
    <lineage>
        <taxon>Bacteria</taxon>
        <taxon>Bacillati</taxon>
        <taxon>Bacillota</taxon>
        <taxon>Bacilli</taxon>
        <taxon>Bacillales</taxon>
        <taxon>Bacillaceae</taxon>
        <taxon>Lottiidibacillus</taxon>
    </lineage>
</organism>
<reference evidence="2" key="1">
    <citation type="submission" date="2017-08" db="EMBL/GenBank/DDBJ databases">
        <authorList>
            <person name="Huang Z."/>
        </authorList>
    </citation>
    <scope>NUCLEOTIDE SEQUENCE [LARGE SCALE GENOMIC DNA]</scope>
    <source>
        <strain evidence="2">SA5d-4</strain>
    </source>
</reference>
<dbReference type="AlphaFoldDB" id="A0A263BSB4"/>
<sequence>MSENKQLFVQFMHPGVEHKPNTGEKWNKSPHKRKFMRSKGRYIENGEVKEDLLQFWGEWEAQAFLIEQLSRSNTSEPEYLYEPYYSLPDSYEGLQNTDPFVFGENFYYTCCRQYKKYKGKFRSTSVRHLAPGSIILFGSRKNNDFILDTVFVVGENFTDYNSKNIVSDIKANVSQTYFETTILPLYPSLYTSDTADAQTQLSCNIPKERESDREEELYNGGLICSGDLSFRLYKGVSFSERDKYKGMYSFFPCKKYDDNSVGFARPSIKINDYITDNLSMGFKKTEIENEKAKDLWADVVKQVQAQGLCLGIYADLPKKN</sequence>
<proteinExistence type="predicted"/>
<gene>
    <name evidence="1" type="ORF">CIB95_11830</name>
</gene>
<dbReference type="EMBL" id="NPIA01000006">
    <property type="protein sequence ID" value="OZM56458.1"/>
    <property type="molecule type" value="Genomic_DNA"/>
</dbReference>
<comment type="caution">
    <text evidence="1">The sequence shown here is derived from an EMBL/GenBank/DDBJ whole genome shotgun (WGS) entry which is preliminary data.</text>
</comment>